<dbReference type="Proteomes" id="UP000023152">
    <property type="component" value="Unassembled WGS sequence"/>
</dbReference>
<dbReference type="EMBL" id="ASPP01002859">
    <property type="protein sequence ID" value="ETO34121.1"/>
    <property type="molecule type" value="Genomic_DNA"/>
</dbReference>
<reference evidence="1 2" key="1">
    <citation type="journal article" date="2013" name="Curr. Biol.">
        <title>The Genome of the Foraminiferan Reticulomyxa filosa.</title>
        <authorList>
            <person name="Glockner G."/>
            <person name="Hulsmann N."/>
            <person name="Schleicher M."/>
            <person name="Noegel A.A."/>
            <person name="Eichinger L."/>
            <person name="Gallinger C."/>
            <person name="Pawlowski J."/>
            <person name="Sierra R."/>
            <person name="Euteneuer U."/>
            <person name="Pillet L."/>
            <person name="Moustafa A."/>
            <person name="Platzer M."/>
            <person name="Groth M."/>
            <person name="Szafranski K."/>
            <person name="Schliwa M."/>
        </authorList>
    </citation>
    <scope>NUCLEOTIDE SEQUENCE [LARGE SCALE GENOMIC DNA]</scope>
</reference>
<accession>X6P7E1</accession>
<keyword evidence="2" id="KW-1185">Reference proteome</keyword>
<protein>
    <submittedName>
        <fullName evidence="1">Uncharacterized protein</fullName>
    </submittedName>
</protein>
<evidence type="ECO:0000313" key="2">
    <source>
        <dbReference type="Proteomes" id="UP000023152"/>
    </source>
</evidence>
<dbReference type="AlphaFoldDB" id="X6P7E1"/>
<organism evidence="1 2">
    <name type="scientific">Reticulomyxa filosa</name>
    <dbReference type="NCBI Taxonomy" id="46433"/>
    <lineage>
        <taxon>Eukaryota</taxon>
        <taxon>Sar</taxon>
        <taxon>Rhizaria</taxon>
        <taxon>Retaria</taxon>
        <taxon>Foraminifera</taxon>
        <taxon>Monothalamids</taxon>
        <taxon>Reticulomyxidae</taxon>
        <taxon>Reticulomyxa</taxon>
    </lineage>
</organism>
<sequence length="431" mass="52179">MKKKVQVFFFKEGLKKFIYIKMEQLQDSFSIIEKEFVSKLLNLCKENFEEATKILTFLKDNKTTSQQQLYLIQLLETFGNKINKTVILNTWKQSNQIFADMYMKLKKISSTYNINEIKENNELKIMREICLYILWNIISHPKIIKYRQININSLYQILKRKCYRFNINVNILFEKMQSFLEQCGFQKENNNNNNNNNWYYHFIEYNAQLLWLWECYEKWIYQQPIYKTRINIPKTTCMLLNGKWKEYVMLFDYEYRRIILMNKNNLKIKTLTSWKSKKIIIGIECSYSIEFNSFQVILKGLYSLEYREPLNPYSMTLRQGLQYFKQQLQVRSQSILGEDELVIFECAFDKCEPQIPLNINEDEEVHWKINYKFMTSYKHSISIERIDIPKSIPIEDIIISSNRKPKFNPLLYECDIHKLKIIQINIQAKMN</sequence>
<proteinExistence type="predicted"/>
<name>X6P7E1_RETFI</name>
<comment type="caution">
    <text evidence="1">The sequence shown here is derived from an EMBL/GenBank/DDBJ whole genome shotgun (WGS) entry which is preliminary data.</text>
</comment>
<gene>
    <name evidence="1" type="ORF">RFI_02972</name>
</gene>
<evidence type="ECO:0000313" key="1">
    <source>
        <dbReference type="EMBL" id="ETO34121.1"/>
    </source>
</evidence>